<dbReference type="KEGG" id="pfb:VO64_0657"/>
<evidence type="ECO:0000313" key="1">
    <source>
        <dbReference type="EMBL" id="AKA81203.1"/>
    </source>
</evidence>
<gene>
    <name evidence="1" type="ORF">VO64_0657</name>
</gene>
<dbReference type="EMBL" id="CP011117">
    <property type="protein sequence ID" value="AKA81203.1"/>
    <property type="molecule type" value="Genomic_DNA"/>
</dbReference>
<organism evidence="1 2">
    <name type="scientific">Pseudomonas synxantha</name>
    <dbReference type="NCBI Taxonomy" id="47883"/>
    <lineage>
        <taxon>Bacteria</taxon>
        <taxon>Pseudomonadati</taxon>
        <taxon>Pseudomonadota</taxon>
        <taxon>Gammaproteobacteria</taxon>
        <taxon>Pseudomonadales</taxon>
        <taxon>Pseudomonadaceae</taxon>
        <taxon>Pseudomonas</taxon>
    </lineage>
</organism>
<evidence type="ECO:0000313" key="2">
    <source>
        <dbReference type="Proteomes" id="UP000033099"/>
    </source>
</evidence>
<dbReference type="Pfam" id="PF10076">
    <property type="entry name" value="Phage_Mu_Gp48"/>
    <property type="match status" value="1"/>
</dbReference>
<proteinExistence type="predicted"/>
<name>A0AAU8TTS1_9PSED</name>
<reference evidence="1 2" key="1">
    <citation type="journal article" date="2015" name="Genome Announc.">
        <title>Complete Genome Sequence of Biocontrol Strain Pseudomonas fluorescens LBUM223.</title>
        <authorList>
            <person name="Roquigny R."/>
            <person name="Arseneault T."/>
            <person name="Gadkar V.J."/>
            <person name="Novinscak A."/>
            <person name="Joly D.L."/>
            <person name="Filion M."/>
        </authorList>
    </citation>
    <scope>NUCLEOTIDE SEQUENCE [LARGE SCALE GENOMIC DNA]</scope>
    <source>
        <strain evidence="1 2">LBUM223</strain>
    </source>
</reference>
<dbReference type="AlphaFoldDB" id="A0AAU8TTS1"/>
<dbReference type="RefSeq" id="WP_046068431.1">
    <property type="nucleotide sequence ID" value="NZ_CP011117.2"/>
</dbReference>
<protein>
    <submittedName>
        <fullName evidence="1">Prophage tail protein</fullName>
    </submittedName>
</protein>
<accession>A0AAU8TTS1</accession>
<dbReference type="InterPro" id="IPR018755">
    <property type="entry name" value="Phage_Mu_Gp48"/>
</dbReference>
<sequence>MTTLADQLRLLLPPVSYDGSAPYLSATIEAEANAMDLADAQASMVYNAIFPDSGEGLADWERVLALPDPCLVGQAQTVGQRVQAVVSKLQGRAGQSKPFFIALAKSMGYDITITTFRPARAGMVRAGDPINGGDWDFTWRVNAPAVTVSYARAGATGAGDPLAAWGNRALECRLGQMKPAESILLFGYGDH</sequence>
<dbReference type="Proteomes" id="UP000033099">
    <property type="component" value="Chromosome"/>
</dbReference>